<dbReference type="Pfam" id="PF01479">
    <property type="entry name" value="S4"/>
    <property type="match status" value="1"/>
</dbReference>
<evidence type="ECO:0000256" key="2">
    <source>
        <dbReference type="ARBA" id="ARBA00022730"/>
    </source>
</evidence>
<evidence type="ECO:0000259" key="6">
    <source>
        <dbReference type="SMART" id="SM00363"/>
    </source>
</evidence>
<evidence type="ECO:0000256" key="5">
    <source>
        <dbReference type="HAMAP-Rule" id="MF_00871"/>
    </source>
</evidence>
<comment type="caution">
    <text evidence="7">The sequence shown here is derived from an EMBL/GenBank/DDBJ whole genome shotgun (WGS) entry which is preliminary data.</text>
</comment>
<dbReference type="SUPFAM" id="SSF55174">
    <property type="entry name" value="Alpha-L RNA-binding motif"/>
    <property type="match status" value="1"/>
</dbReference>
<feature type="domain" description="RNA-binding S4" evidence="6">
    <location>
        <begin position="1"/>
        <end position="61"/>
    </location>
</feature>
<keyword evidence="8" id="KW-1185">Reference proteome</keyword>
<dbReference type="Proteomes" id="UP001500339">
    <property type="component" value="Unassembled WGS sequence"/>
</dbReference>
<keyword evidence="3 5" id="KW-0694">RNA-binding</keyword>
<comment type="subunit">
    <text evidence="5">Associates with stalled 50S ribosomal subunits. Binds to RqcH, 23S rRNA and the P-site tRNA. Does not require RqcH for association with 50S subunits.</text>
</comment>
<evidence type="ECO:0000313" key="7">
    <source>
        <dbReference type="EMBL" id="GAA0726026.1"/>
    </source>
</evidence>
<protein>
    <recommendedName>
        <fullName evidence="5">RQC P-site tRNA stabilizing factor</fullName>
        <shortName evidence="5">RqcP</shortName>
    </recommendedName>
    <alternativeName>
        <fullName evidence="5">Ribosome-associated protein quality control protein P</fullName>
    </alternativeName>
</protein>
<evidence type="ECO:0000313" key="8">
    <source>
        <dbReference type="Proteomes" id="UP001500339"/>
    </source>
</evidence>
<dbReference type="PIRSF" id="PIRSF038881">
    <property type="entry name" value="RNAbp_HP1423"/>
    <property type="match status" value="1"/>
</dbReference>
<evidence type="ECO:0000256" key="4">
    <source>
        <dbReference type="ARBA" id="ARBA00022917"/>
    </source>
</evidence>
<organism evidence="7 8">
    <name type="scientific">Clostridium malenominatum</name>
    <dbReference type="NCBI Taxonomy" id="1539"/>
    <lineage>
        <taxon>Bacteria</taxon>
        <taxon>Bacillati</taxon>
        <taxon>Bacillota</taxon>
        <taxon>Clostridia</taxon>
        <taxon>Eubacteriales</taxon>
        <taxon>Clostridiaceae</taxon>
        <taxon>Clostridium</taxon>
    </lineage>
</organism>
<keyword evidence="1 5" id="KW-0820">tRNA-binding</keyword>
<comment type="function">
    <text evidence="5">Key component of the ribosome quality control system (RQC), a ribosome-associated complex that mediates the extraction of incompletely synthesized nascent chains from stalled ribosomes and their subsequent degradation. RqcH recruits Ala-charged tRNA, and with RqcP directs the elongation of stalled nascent chains on 50S ribosomal subunits, leading to non-templated C-terminal alanine extensions (Ala tail). The Ala tail promotes nascent chain degradation. RqcP is associated with the translocation-like movement of the peptidyl-tRNA from the A-site into the P-site.</text>
</comment>
<dbReference type="InterPro" id="IPR025490">
    <property type="entry name" value="RqcP"/>
</dbReference>
<keyword evidence="4 5" id="KW-0648">Protein biosynthesis</keyword>
<comment type="similarity">
    <text evidence="5">Belongs to the RqcP family.</text>
</comment>
<reference evidence="7 8" key="1">
    <citation type="journal article" date="2019" name="Int. J. Syst. Evol. Microbiol.">
        <title>The Global Catalogue of Microorganisms (GCM) 10K type strain sequencing project: providing services to taxonomists for standard genome sequencing and annotation.</title>
        <authorList>
            <consortium name="The Broad Institute Genomics Platform"/>
            <consortium name="The Broad Institute Genome Sequencing Center for Infectious Disease"/>
            <person name="Wu L."/>
            <person name="Ma J."/>
        </authorList>
    </citation>
    <scope>NUCLEOTIDE SEQUENCE [LARGE SCALE GENOMIC DNA]</scope>
    <source>
        <strain evidence="7 8">JCM 1405</strain>
    </source>
</reference>
<dbReference type="RefSeq" id="WP_343769695.1">
    <property type="nucleotide sequence ID" value="NZ_BAAACF010000002.1"/>
</dbReference>
<dbReference type="InterPro" id="IPR036986">
    <property type="entry name" value="S4_RNA-bd_sf"/>
</dbReference>
<dbReference type="CDD" id="cd00165">
    <property type="entry name" value="S4"/>
    <property type="match status" value="1"/>
</dbReference>
<dbReference type="PROSITE" id="PS50889">
    <property type="entry name" value="S4"/>
    <property type="match status" value="1"/>
</dbReference>
<dbReference type="SMART" id="SM00363">
    <property type="entry name" value="S4"/>
    <property type="match status" value="1"/>
</dbReference>
<dbReference type="EMBL" id="BAAACF010000002">
    <property type="protein sequence ID" value="GAA0726026.1"/>
    <property type="molecule type" value="Genomic_DNA"/>
</dbReference>
<sequence>MRLDKYLKVSRIIKRRTVAKEACENGRVYINDKVAKPGTEVKENDVIEIKYAEKSLKAKIINIAEHVKKEDAKEMYEILPGSENIED</sequence>
<name>A0ABN1J1P4_9CLOT</name>
<dbReference type="HAMAP" id="MF_00871">
    <property type="entry name" value="RqcP"/>
    <property type="match status" value="1"/>
</dbReference>
<accession>A0ABN1J1P4</accession>
<dbReference type="InterPro" id="IPR002942">
    <property type="entry name" value="S4_RNA-bd"/>
</dbReference>
<gene>
    <name evidence="5" type="primary">rqcP</name>
    <name evidence="7" type="ORF">GCM10008905_22110</name>
</gene>
<evidence type="ECO:0000256" key="3">
    <source>
        <dbReference type="ARBA" id="ARBA00022884"/>
    </source>
</evidence>
<dbReference type="Gene3D" id="3.10.290.10">
    <property type="entry name" value="RNA-binding S4 domain"/>
    <property type="match status" value="1"/>
</dbReference>
<evidence type="ECO:0000256" key="1">
    <source>
        <dbReference type="ARBA" id="ARBA00022555"/>
    </source>
</evidence>
<proteinExistence type="inferred from homology"/>
<keyword evidence="2 5" id="KW-0699">rRNA-binding</keyword>